<evidence type="ECO:0000313" key="3">
    <source>
        <dbReference type="Proteomes" id="UP000035763"/>
    </source>
</evidence>
<dbReference type="RefSeq" id="WP_048696290.1">
    <property type="nucleotide sequence ID" value="NZ_HG764815.1"/>
</dbReference>
<organism evidence="2 3">
    <name type="scientific">Nostocoides australiense Ben110</name>
    <dbReference type="NCBI Taxonomy" id="1193182"/>
    <lineage>
        <taxon>Bacteria</taxon>
        <taxon>Bacillati</taxon>
        <taxon>Actinomycetota</taxon>
        <taxon>Actinomycetes</taxon>
        <taxon>Micrococcales</taxon>
        <taxon>Intrasporangiaceae</taxon>
        <taxon>Nostocoides</taxon>
    </lineage>
</organism>
<comment type="caution">
    <text evidence="2">The sequence shown here is derived from an EMBL/GenBank/DDBJ whole genome shotgun (WGS) entry which is preliminary data.</text>
</comment>
<keyword evidence="3" id="KW-1185">Reference proteome</keyword>
<dbReference type="STRING" id="1193182.BN11_910008"/>
<sequence length="182" mass="20387">MRLIPPTTRLHRSYLGGVDEFAGARRDGDGLWQWVEDGVTHEITREEMESEDGFTRFVARRTDPDRDLLPGWVPCTFFWMEQDGEYAGSLALRHELTEFLAAEGGHIGYSVRPSARRRGHATEALRQSLPHARALGLDRVLVTCDETNIASARTIEANGGVLAKTVEAASDGRLVRHYWIAL</sequence>
<dbReference type="Proteomes" id="UP000035763">
    <property type="component" value="Unassembled WGS sequence"/>
</dbReference>
<dbReference type="SUPFAM" id="SSF55729">
    <property type="entry name" value="Acyl-CoA N-acyltransferases (Nat)"/>
    <property type="match status" value="1"/>
</dbReference>
<evidence type="ECO:0000259" key="1">
    <source>
        <dbReference type="PROSITE" id="PS51186"/>
    </source>
</evidence>
<proteinExistence type="predicted"/>
<reference evidence="2 3" key="1">
    <citation type="journal article" date="2013" name="ISME J.">
        <title>A metabolic model for members of the genus Tetrasphaera involved in enhanced biological phosphorus removal.</title>
        <authorList>
            <person name="Kristiansen R."/>
            <person name="Nguyen H.T.T."/>
            <person name="Saunders A.M."/>
            <person name="Nielsen J.L."/>
            <person name="Wimmer R."/>
            <person name="Le V.Q."/>
            <person name="McIlroy S.J."/>
            <person name="Petrovski S."/>
            <person name="Seviour R.J."/>
            <person name="Calteau A."/>
            <person name="Nielsen K.L."/>
            <person name="Nielsen P.H."/>
        </authorList>
    </citation>
    <scope>NUCLEOTIDE SEQUENCE [LARGE SCALE GENOMIC DNA]</scope>
    <source>
        <strain evidence="2 3">Ben110</strain>
    </source>
</reference>
<dbReference type="PANTHER" id="PTHR39173">
    <property type="entry name" value="ACETYLTRANSFERASE"/>
    <property type="match status" value="1"/>
</dbReference>
<dbReference type="Pfam" id="PF13302">
    <property type="entry name" value="Acetyltransf_3"/>
    <property type="match status" value="1"/>
</dbReference>
<dbReference type="OrthoDB" id="9797989at2"/>
<dbReference type="CDD" id="cd04301">
    <property type="entry name" value="NAT_SF"/>
    <property type="match status" value="1"/>
</dbReference>
<dbReference type="EMBL" id="CAJA01000520">
    <property type="protein sequence ID" value="CCH75726.1"/>
    <property type="molecule type" value="Genomic_DNA"/>
</dbReference>
<dbReference type="GO" id="GO:0016747">
    <property type="term" value="F:acyltransferase activity, transferring groups other than amino-acyl groups"/>
    <property type="evidence" value="ECO:0007669"/>
    <property type="project" value="InterPro"/>
</dbReference>
<dbReference type="Gene3D" id="3.40.630.30">
    <property type="match status" value="1"/>
</dbReference>
<dbReference type="PROSITE" id="PS51186">
    <property type="entry name" value="GNAT"/>
    <property type="match status" value="1"/>
</dbReference>
<accession>W6K354</accession>
<dbReference type="InterPro" id="IPR016181">
    <property type="entry name" value="Acyl_CoA_acyltransferase"/>
</dbReference>
<protein>
    <submittedName>
        <fullName evidence="2">GCN5-related N-acetyltransferase</fullName>
    </submittedName>
</protein>
<dbReference type="InterPro" id="IPR000182">
    <property type="entry name" value="GNAT_dom"/>
</dbReference>
<dbReference type="PANTHER" id="PTHR39173:SF1">
    <property type="entry name" value="ACETYLTRANSFERASE"/>
    <property type="match status" value="1"/>
</dbReference>
<keyword evidence="2" id="KW-0808">Transferase</keyword>
<feature type="domain" description="N-acetyltransferase" evidence="1">
    <location>
        <begin position="19"/>
        <end position="182"/>
    </location>
</feature>
<dbReference type="AlphaFoldDB" id="W6K354"/>
<name>W6K354_9MICO</name>
<gene>
    <name evidence="2" type="ORF">BN11_910008</name>
</gene>
<evidence type="ECO:0000313" key="2">
    <source>
        <dbReference type="EMBL" id="CCH75726.1"/>
    </source>
</evidence>